<dbReference type="InterPro" id="IPR038062">
    <property type="entry name" value="ScdA-like_N_sf"/>
</dbReference>
<feature type="domain" description="Hemerythrin-like" evidence="5">
    <location>
        <begin position="78"/>
        <end position="227"/>
    </location>
</feature>
<dbReference type="EMBL" id="SMLW01000617">
    <property type="protein sequence ID" value="MTI27201.1"/>
    <property type="molecule type" value="Genomic_DNA"/>
</dbReference>
<dbReference type="PANTHER" id="PTHR36438:SF1">
    <property type="entry name" value="IRON-SULFUR CLUSTER REPAIR PROTEIN YTFE"/>
    <property type="match status" value="1"/>
</dbReference>
<accession>A0ABW9RTI0</accession>
<name>A0ABW9RTI0_9BACT</name>
<gene>
    <name evidence="6" type="primary">ric</name>
    <name evidence="6" type="ORF">E1163_19760</name>
</gene>
<evidence type="ECO:0000256" key="4">
    <source>
        <dbReference type="ARBA" id="ARBA00023004"/>
    </source>
</evidence>
<dbReference type="RefSeq" id="WP_155174205.1">
    <property type="nucleotide sequence ID" value="NZ_BAAAFL010000068.1"/>
</dbReference>
<comment type="caution">
    <text evidence="6">The sequence shown here is derived from an EMBL/GenBank/DDBJ whole genome shotgun (WGS) entry which is preliminary data.</text>
</comment>
<dbReference type="PANTHER" id="PTHR36438">
    <property type="entry name" value="IRON-SULFUR CLUSTER REPAIR PROTEIN YTFE"/>
    <property type="match status" value="1"/>
</dbReference>
<dbReference type="NCBIfam" id="TIGR03652">
    <property type="entry name" value="FeS_repair_RIC"/>
    <property type="match status" value="1"/>
</dbReference>
<dbReference type="Gene3D" id="1.10.3910.10">
    <property type="entry name" value="SP0561-like"/>
    <property type="match status" value="1"/>
</dbReference>
<evidence type="ECO:0000256" key="2">
    <source>
        <dbReference type="ARBA" id="ARBA00022490"/>
    </source>
</evidence>
<dbReference type="Pfam" id="PF01814">
    <property type="entry name" value="Hemerythrin"/>
    <property type="match status" value="1"/>
</dbReference>
<evidence type="ECO:0000256" key="1">
    <source>
        <dbReference type="ARBA" id="ARBA00004496"/>
    </source>
</evidence>
<reference evidence="6 7" key="1">
    <citation type="submission" date="2019-02" db="EMBL/GenBank/DDBJ databases">
        <authorList>
            <person name="Goldberg S.R."/>
            <person name="Haltli B.A."/>
            <person name="Correa H."/>
            <person name="Russell K.G."/>
        </authorList>
    </citation>
    <scope>NUCLEOTIDE SEQUENCE [LARGE SCALE GENOMIC DNA]</scope>
    <source>
        <strain evidence="6 7">JCM 16186</strain>
    </source>
</reference>
<protein>
    <submittedName>
        <fullName evidence="6">Iron-sulfur cluster repair di-iron protein</fullName>
    </submittedName>
</protein>
<sequence>MEDIKYKKVGSLVAEDYKYADIFKKYGIDFCCGGGVSVEEACKKKGVNCEQLVNDLLAVNGNSRDITGAKDWPLDKLINHIINVHHTYVKENIPLLLEYSNKVAKVHGDRHPETIEINRQIYALVDELLPHLTKEETILFPYILKLLEAKTQPNPSFGTVQNPIRVMMDEHDAAGEIMRSISELSSAYTPPVDACATYKVLYQKLQEFENDLHQHIHLENNILFPRATEAEQSFQST</sequence>
<organism evidence="6 7">
    <name type="scientific">Fulvivirga kasyanovii</name>
    <dbReference type="NCBI Taxonomy" id="396812"/>
    <lineage>
        <taxon>Bacteria</taxon>
        <taxon>Pseudomonadati</taxon>
        <taxon>Bacteroidota</taxon>
        <taxon>Cytophagia</taxon>
        <taxon>Cytophagales</taxon>
        <taxon>Fulvivirgaceae</taxon>
        <taxon>Fulvivirga</taxon>
    </lineage>
</organism>
<keyword evidence="7" id="KW-1185">Reference proteome</keyword>
<keyword evidence="2" id="KW-0963">Cytoplasm</keyword>
<dbReference type="Pfam" id="PF04405">
    <property type="entry name" value="ScdA_N"/>
    <property type="match status" value="1"/>
</dbReference>
<dbReference type="InterPro" id="IPR019903">
    <property type="entry name" value="RIC_family"/>
</dbReference>
<keyword evidence="3" id="KW-0479">Metal-binding</keyword>
<evidence type="ECO:0000259" key="5">
    <source>
        <dbReference type="Pfam" id="PF01814"/>
    </source>
</evidence>
<evidence type="ECO:0000313" key="7">
    <source>
        <dbReference type="Proteomes" id="UP000798808"/>
    </source>
</evidence>
<keyword evidence="4" id="KW-0408">Iron</keyword>
<evidence type="ECO:0000256" key="3">
    <source>
        <dbReference type="ARBA" id="ARBA00022723"/>
    </source>
</evidence>
<comment type="subcellular location">
    <subcellularLocation>
        <location evidence="1">Cytoplasm</location>
    </subcellularLocation>
</comment>
<dbReference type="Gene3D" id="1.20.120.520">
    <property type="entry name" value="nmb1532 protein domain like"/>
    <property type="match status" value="1"/>
</dbReference>
<evidence type="ECO:0000313" key="6">
    <source>
        <dbReference type="EMBL" id="MTI27201.1"/>
    </source>
</evidence>
<dbReference type="InterPro" id="IPR012312">
    <property type="entry name" value="Hemerythrin-like"/>
</dbReference>
<dbReference type="Proteomes" id="UP000798808">
    <property type="component" value="Unassembled WGS sequence"/>
</dbReference>
<proteinExistence type="predicted"/>